<dbReference type="SUPFAM" id="SSF57903">
    <property type="entry name" value="FYVE/PHD zinc finger"/>
    <property type="match status" value="1"/>
</dbReference>
<feature type="region of interest" description="Disordered" evidence="2">
    <location>
        <begin position="600"/>
        <end position="632"/>
    </location>
</feature>
<organism evidence="4">
    <name type="scientific">Timema shepardi</name>
    <name type="common">Walking stick</name>
    <dbReference type="NCBI Taxonomy" id="629360"/>
    <lineage>
        <taxon>Eukaryota</taxon>
        <taxon>Metazoa</taxon>
        <taxon>Ecdysozoa</taxon>
        <taxon>Arthropoda</taxon>
        <taxon>Hexapoda</taxon>
        <taxon>Insecta</taxon>
        <taxon>Pterygota</taxon>
        <taxon>Neoptera</taxon>
        <taxon>Polyneoptera</taxon>
        <taxon>Phasmatodea</taxon>
        <taxon>Timematodea</taxon>
        <taxon>Timematoidea</taxon>
        <taxon>Timematidae</taxon>
        <taxon>Timema</taxon>
    </lineage>
</organism>
<dbReference type="InterPro" id="IPR011011">
    <property type="entry name" value="Znf_FYVE_PHD"/>
</dbReference>
<proteinExistence type="predicted"/>
<name>A0A7R9AY46_TIMSH</name>
<dbReference type="EMBL" id="OC002321">
    <property type="protein sequence ID" value="CAD7261647.1"/>
    <property type="molecule type" value="Genomic_DNA"/>
</dbReference>
<dbReference type="Pfam" id="PF05225">
    <property type="entry name" value="HTH_psq"/>
    <property type="match status" value="1"/>
</dbReference>
<dbReference type="CDD" id="cd15517">
    <property type="entry name" value="PHD_TCF19_like"/>
    <property type="match status" value="1"/>
</dbReference>
<evidence type="ECO:0000256" key="2">
    <source>
        <dbReference type="SAM" id="MobiDB-lite"/>
    </source>
</evidence>
<protein>
    <recommendedName>
        <fullName evidence="3">HTH psq-type domain-containing protein</fullName>
    </recommendedName>
</protein>
<sequence length="726" mass="81196">MKRTMFQSMTGRLDYYTKNQAINTNANWVRDYMPLKSSSSPWQVKILFPLTLSSLHSDVIPLTQSRAVRDTANNTSDMVKTDTSAISCPVVMGSKADNMFRHAFSECSWDNIRSQNLEIKYDGKLSWWVKVCMLGAEEFVWCLLDRALVHCDEHTSAVRPDSGLLVSPCLMGVVLAQSSNCGVVLYLAGSFIELVASLPEYFLKCRTASGSVTRSIQGRLKGARGDVVIPSHGMQFASDARDNSGSGYLLLLRTEERNKTEMEEKKKKGKWDQTSLQTTITKILTKELTLREASSRYNIPKSTLHDKTSALNRGEESTATTCDLEETKTLRTNIKTAIEEEGEQSKCAKAKGKIVKKGKQAKGVKAKNKTEGKAKKKQPLNESSHTEKTTCVVCLEDYDEDWIQCSSCHGWAHEAWADIPECLDAYICVIMLLNRDAIPKEKLALSLLTEQLAAEAPVQNVTGAPVGNIIDYVSPTESSVLPQQVQSSAINSILKFPNLWPTNKTQDQNPVQSYSSPIGLHQWRLNLNNPQESDVALTKHFLIQILDPQEQHIQTNYPAPMMRTGLADRVQKHFPWTRRRTERNECNTHSASFLINSAKENHQDSNPNQSHHQLTRPDKDETVSHVSTDAGTPETSMLFVVDNRNNKTTWRQPVSELAITPTERPLNVGEPLQYWKIINRTGSFLVHPTEIRTSISPSSAVELNTTSALANYATEADHTNAQPFNL</sequence>
<evidence type="ECO:0000256" key="1">
    <source>
        <dbReference type="ARBA" id="ARBA00004123"/>
    </source>
</evidence>
<gene>
    <name evidence="4" type="ORF">TSIB3V08_LOCUS5777</name>
</gene>
<evidence type="ECO:0000259" key="3">
    <source>
        <dbReference type="Pfam" id="PF05225"/>
    </source>
</evidence>
<dbReference type="Gene3D" id="1.10.10.60">
    <property type="entry name" value="Homeodomain-like"/>
    <property type="match status" value="1"/>
</dbReference>
<evidence type="ECO:0000313" key="4">
    <source>
        <dbReference type="EMBL" id="CAD7261647.1"/>
    </source>
</evidence>
<feature type="region of interest" description="Disordered" evidence="2">
    <location>
        <begin position="358"/>
        <end position="382"/>
    </location>
</feature>
<reference evidence="4" key="1">
    <citation type="submission" date="2020-11" db="EMBL/GenBank/DDBJ databases">
        <authorList>
            <person name="Tran Van P."/>
        </authorList>
    </citation>
    <scope>NUCLEOTIDE SEQUENCE</scope>
</reference>
<dbReference type="GO" id="GO:0005634">
    <property type="term" value="C:nucleus"/>
    <property type="evidence" value="ECO:0007669"/>
    <property type="project" value="UniProtKB-SubCell"/>
</dbReference>
<dbReference type="InterPro" id="IPR009057">
    <property type="entry name" value="Homeodomain-like_sf"/>
</dbReference>
<dbReference type="GO" id="GO:0003677">
    <property type="term" value="F:DNA binding"/>
    <property type="evidence" value="ECO:0007669"/>
    <property type="project" value="InterPro"/>
</dbReference>
<dbReference type="AlphaFoldDB" id="A0A7R9AY46"/>
<comment type="subcellular location">
    <subcellularLocation>
        <location evidence="1">Nucleus</location>
    </subcellularLocation>
</comment>
<feature type="compositionally biased region" description="Basic residues" evidence="2">
    <location>
        <begin position="358"/>
        <end position="367"/>
    </location>
</feature>
<dbReference type="SUPFAM" id="SSF46689">
    <property type="entry name" value="Homeodomain-like"/>
    <property type="match status" value="1"/>
</dbReference>
<accession>A0A7R9AY46</accession>
<feature type="domain" description="HTH psq-type" evidence="3">
    <location>
        <begin position="279"/>
        <end position="307"/>
    </location>
</feature>
<dbReference type="InterPro" id="IPR007889">
    <property type="entry name" value="HTH_Psq"/>
</dbReference>